<dbReference type="OrthoDB" id="3206101at2759"/>
<gene>
    <name evidence="3" type="ORF">D9756_010764</name>
</gene>
<evidence type="ECO:0000313" key="3">
    <source>
        <dbReference type="EMBL" id="KAF5348113.1"/>
    </source>
</evidence>
<feature type="transmembrane region" description="Helical" evidence="1">
    <location>
        <begin position="224"/>
        <end position="242"/>
    </location>
</feature>
<evidence type="ECO:0000259" key="2">
    <source>
        <dbReference type="Pfam" id="PF20151"/>
    </source>
</evidence>
<evidence type="ECO:0000256" key="1">
    <source>
        <dbReference type="SAM" id="Phobius"/>
    </source>
</evidence>
<dbReference type="AlphaFoldDB" id="A0A8H5CW26"/>
<dbReference type="InterPro" id="IPR045340">
    <property type="entry name" value="DUF6533"/>
</dbReference>
<keyword evidence="1" id="KW-0812">Transmembrane</keyword>
<proteinExistence type="predicted"/>
<dbReference type="Pfam" id="PF20151">
    <property type="entry name" value="DUF6533"/>
    <property type="match status" value="1"/>
</dbReference>
<sequence length="270" mass="30944">MTSEVLARHYINIGGLSLLVYDSFLNWDKETRYIWGSGAPSTIKLSFCICRYLALAGQIVNIIYSSPTFLERGNVNCFRWFLCQMCVVNLLVWNMDLIMIIRIFALYDCSVRLGGILALWFIFCRGLDGWNVSRSSQEVVMDNLCIIRKILKYAKWFSASHLSTQAGFWLLTYRKYRQAKHEGWSNQPLIQLIMWDNSCVLLVLSGVLLSILPYDIYTQKAAHVAIVAMTCAVSIMSSRLILNVRSLKSHHGDIEQRETLTILTTQSHPE</sequence>
<evidence type="ECO:0000313" key="4">
    <source>
        <dbReference type="Proteomes" id="UP000559027"/>
    </source>
</evidence>
<keyword evidence="1" id="KW-0472">Membrane</keyword>
<protein>
    <recommendedName>
        <fullName evidence="2">DUF6533 domain-containing protein</fullName>
    </recommendedName>
</protein>
<name>A0A8H5CW26_9AGAR</name>
<keyword evidence="1" id="KW-1133">Transmembrane helix</keyword>
<reference evidence="3 4" key="1">
    <citation type="journal article" date="2020" name="ISME J.">
        <title>Uncovering the hidden diversity of litter-decomposition mechanisms in mushroom-forming fungi.</title>
        <authorList>
            <person name="Floudas D."/>
            <person name="Bentzer J."/>
            <person name="Ahren D."/>
            <person name="Johansson T."/>
            <person name="Persson P."/>
            <person name="Tunlid A."/>
        </authorList>
    </citation>
    <scope>NUCLEOTIDE SEQUENCE [LARGE SCALE GENOMIC DNA]</scope>
    <source>
        <strain evidence="3 4">CBS 146.42</strain>
    </source>
</reference>
<dbReference type="Proteomes" id="UP000559027">
    <property type="component" value="Unassembled WGS sequence"/>
</dbReference>
<keyword evidence="4" id="KW-1185">Reference proteome</keyword>
<feature type="domain" description="DUF6533" evidence="2">
    <location>
        <begin position="10"/>
        <end position="56"/>
    </location>
</feature>
<organism evidence="3 4">
    <name type="scientific">Leucocoprinus leucothites</name>
    <dbReference type="NCBI Taxonomy" id="201217"/>
    <lineage>
        <taxon>Eukaryota</taxon>
        <taxon>Fungi</taxon>
        <taxon>Dikarya</taxon>
        <taxon>Basidiomycota</taxon>
        <taxon>Agaricomycotina</taxon>
        <taxon>Agaricomycetes</taxon>
        <taxon>Agaricomycetidae</taxon>
        <taxon>Agaricales</taxon>
        <taxon>Agaricineae</taxon>
        <taxon>Agaricaceae</taxon>
        <taxon>Leucocoprinus</taxon>
    </lineage>
</organism>
<accession>A0A8H5CW26</accession>
<comment type="caution">
    <text evidence="3">The sequence shown here is derived from an EMBL/GenBank/DDBJ whole genome shotgun (WGS) entry which is preliminary data.</text>
</comment>
<dbReference type="EMBL" id="JAACJO010000021">
    <property type="protein sequence ID" value="KAF5348113.1"/>
    <property type="molecule type" value="Genomic_DNA"/>
</dbReference>
<feature type="transmembrane region" description="Helical" evidence="1">
    <location>
        <begin position="192"/>
        <end position="212"/>
    </location>
</feature>